<dbReference type="GO" id="GO:0048038">
    <property type="term" value="F:quinone binding"/>
    <property type="evidence" value="ECO:0007669"/>
    <property type="project" value="UniProtKB-KW"/>
</dbReference>
<keyword evidence="5" id="KW-1278">Translocase</keyword>
<dbReference type="InterPro" id="IPR010096">
    <property type="entry name" value="NADH-Q_OxRdtase_suN/2"/>
</dbReference>
<dbReference type="NCBIfam" id="TIGR01770">
    <property type="entry name" value="NDH_I_N"/>
    <property type="match status" value="1"/>
</dbReference>
<feature type="transmembrane region" description="Helical" evidence="5">
    <location>
        <begin position="306"/>
        <end position="328"/>
    </location>
</feature>
<comment type="subunit">
    <text evidence="5">NDH-1 is composed of 14 different subunits. Subunits NuoA, H, J, K, L, M, N constitute the membrane sector of the complex.</text>
</comment>
<feature type="transmembrane region" description="Helical" evidence="5">
    <location>
        <begin position="277"/>
        <end position="297"/>
    </location>
</feature>
<evidence type="ECO:0000256" key="3">
    <source>
        <dbReference type="ARBA" id="ARBA00022989"/>
    </source>
</evidence>
<evidence type="ECO:0000256" key="2">
    <source>
        <dbReference type="ARBA" id="ARBA00022692"/>
    </source>
</evidence>
<keyword evidence="5" id="KW-1003">Cell membrane</keyword>
<feature type="transmembrane region" description="Helical" evidence="5">
    <location>
        <begin position="129"/>
        <end position="146"/>
    </location>
</feature>
<evidence type="ECO:0000256" key="4">
    <source>
        <dbReference type="ARBA" id="ARBA00023136"/>
    </source>
</evidence>
<gene>
    <name evidence="5" type="primary">nuoN</name>
    <name evidence="8" type="ORF">IC620_07225</name>
</gene>
<dbReference type="InterPro" id="IPR001750">
    <property type="entry name" value="ND/Mrp_TM"/>
</dbReference>
<keyword evidence="9" id="KW-1185">Reference proteome</keyword>
<dbReference type="HAMAP" id="MF_00445">
    <property type="entry name" value="NDH1_NuoN_1"/>
    <property type="match status" value="1"/>
</dbReference>
<feature type="transmembrane region" description="Helical" evidence="5">
    <location>
        <begin position="44"/>
        <end position="61"/>
    </location>
</feature>
<feature type="transmembrane region" description="Helical" evidence="5">
    <location>
        <begin position="241"/>
        <end position="265"/>
    </location>
</feature>
<dbReference type="Proteomes" id="UP000661691">
    <property type="component" value="Unassembled WGS sequence"/>
</dbReference>
<comment type="similarity">
    <text evidence="5">Belongs to the complex I subunit 2 family.</text>
</comment>
<protein>
    <recommendedName>
        <fullName evidence="5">NADH-quinone oxidoreductase subunit N</fullName>
        <ecNumber evidence="5">7.1.1.-</ecNumber>
    </recommendedName>
    <alternativeName>
        <fullName evidence="5">NADH dehydrogenase I subunit N</fullName>
    </alternativeName>
    <alternativeName>
        <fullName evidence="5">NDH-1 subunit N</fullName>
    </alternativeName>
</protein>
<feature type="transmembrane region" description="Helical" evidence="5">
    <location>
        <begin position="454"/>
        <end position="475"/>
    </location>
</feature>
<comment type="subcellular location">
    <subcellularLocation>
        <location evidence="1 5">Cell membrane</location>
        <topology evidence="1 5">Multi-pass membrane protein</topology>
    </subcellularLocation>
    <subcellularLocation>
        <location evidence="6">Membrane</location>
        <topology evidence="6">Multi-pass membrane protein</topology>
    </subcellularLocation>
</comment>
<dbReference type="EMBL" id="JACXAH010000008">
    <property type="protein sequence ID" value="MBD1372152.1"/>
    <property type="molecule type" value="Genomic_DNA"/>
</dbReference>
<keyword evidence="5" id="KW-0813">Transport</keyword>
<accession>A0A926RU54</accession>
<keyword evidence="4 5" id="KW-0472">Membrane</keyword>
<dbReference type="RefSeq" id="WP_191141867.1">
    <property type="nucleotide sequence ID" value="NZ_JACXAH010000008.1"/>
</dbReference>
<feature type="transmembrane region" description="Helical" evidence="5">
    <location>
        <begin position="158"/>
        <end position="181"/>
    </location>
</feature>
<dbReference type="Pfam" id="PF00361">
    <property type="entry name" value="Proton_antipo_M"/>
    <property type="match status" value="1"/>
</dbReference>
<evidence type="ECO:0000256" key="1">
    <source>
        <dbReference type="ARBA" id="ARBA00004651"/>
    </source>
</evidence>
<sequence>MGTYLLDFDWTVMAPELVIVITAALLTILDLILKEKYSYPVTKFLSIWAVGLAGYFVITGWGDSSYQILADTYRVDPFSLLFKGIFLLGTLFILLFSFAKKRINEYYYLLLTALLGAMMMVSAADLITLYVGLELLSISSYILVGIQKRKKQANEAAWKYMILGGASSAFILYGMSFLYGLSGSTNLYVIQQAVQEGLTSGYGAFVYLSFALIIIGFGFKISTAPFHTWAPDVYQGAQAPITAFLASISKAAGFALMLRVLILAFSPLFTTGDWERLVSPLLLTLAALSMIVGNTVALKQTNAKRLMAYSSIAQAGYLLVPLATMGMLLFPSMVFYLIVYIMMVIAAFVIVEQVTDATGDDDIRAFAGLYQRSPLLSLVMTVLLISLAGLPITAGFVGKVLLISNAIYTQHFVITFIMIATTVVSYYYYFGIIRQIYFRSPANQNPIPIRWEQGLILGMSIAMVLGLGLFPGYLIQFLGEVDWGSAFQMATNSGR</sequence>
<feature type="transmembrane region" description="Helical" evidence="5">
    <location>
        <begin position="375"/>
        <end position="398"/>
    </location>
</feature>
<evidence type="ECO:0000256" key="5">
    <source>
        <dbReference type="HAMAP-Rule" id="MF_00445"/>
    </source>
</evidence>
<keyword evidence="5" id="KW-0874">Quinone</keyword>
<dbReference type="PANTHER" id="PTHR22773">
    <property type="entry name" value="NADH DEHYDROGENASE"/>
    <property type="match status" value="1"/>
</dbReference>
<name>A0A926RU54_9BACL</name>
<keyword evidence="3 5" id="KW-1133">Transmembrane helix</keyword>
<feature type="transmembrane region" description="Helical" evidence="5">
    <location>
        <begin position="106"/>
        <end position="123"/>
    </location>
</feature>
<comment type="function">
    <text evidence="5">NDH-1 shuttles electrons from NADH, via FMN and iron-sulfur (Fe-S) centers, to quinones in the respiratory chain. The immediate electron acceptor for the enzyme in this species is believed to be a menaquinone. Couples the redox reaction to proton translocation (for every two electrons transferred, four hydrogen ions are translocated across the cytoplasmic membrane), and thus conserves the redox energy in a proton gradient.</text>
</comment>
<feature type="transmembrane region" description="Helical" evidence="5">
    <location>
        <begin position="410"/>
        <end position="433"/>
    </location>
</feature>
<dbReference type="EC" id="7.1.1.-" evidence="5"/>
<dbReference type="AlphaFoldDB" id="A0A926RU54"/>
<feature type="domain" description="NADH:quinone oxidoreductase/Mrp antiporter transmembrane" evidence="7">
    <location>
        <begin position="123"/>
        <end position="423"/>
    </location>
</feature>
<evidence type="ECO:0000256" key="6">
    <source>
        <dbReference type="RuleBase" id="RU000320"/>
    </source>
</evidence>
<keyword evidence="5" id="KW-0520">NAD</keyword>
<dbReference type="GO" id="GO:0050136">
    <property type="term" value="F:NADH dehydrogenase (quinone) (non-electrogenic) activity"/>
    <property type="evidence" value="ECO:0007669"/>
    <property type="project" value="UniProtKB-UniRule"/>
</dbReference>
<comment type="caution">
    <text evidence="8">The sequence shown here is derived from an EMBL/GenBank/DDBJ whole genome shotgun (WGS) entry which is preliminary data.</text>
</comment>
<dbReference type="GO" id="GO:0008137">
    <property type="term" value="F:NADH dehydrogenase (ubiquinone) activity"/>
    <property type="evidence" value="ECO:0007669"/>
    <property type="project" value="InterPro"/>
</dbReference>
<comment type="catalytic activity">
    <reaction evidence="5">
        <text>a quinone + NADH + 5 H(+)(in) = a quinol + NAD(+) + 4 H(+)(out)</text>
        <dbReference type="Rhea" id="RHEA:57888"/>
        <dbReference type="ChEBI" id="CHEBI:15378"/>
        <dbReference type="ChEBI" id="CHEBI:24646"/>
        <dbReference type="ChEBI" id="CHEBI:57540"/>
        <dbReference type="ChEBI" id="CHEBI:57945"/>
        <dbReference type="ChEBI" id="CHEBI:132124"/>
    </reaction>
</comment>
<feature type="transmembrane region" description="Helical" evidence="5">
    <location>
        <begin position="12"/>
        <end position="32"/>
    </location>
</feature>
<organism evidence="8 9">
    <name type="scientific">Polycladospora coralii</name>
    <dbReference type="NCBI Taxonomy" id="2771432"/>
    <lineage>
        <taxon>Bacteria</taxon>
        <taxon>Bacillati</taxon>
        <taxon>Bacillota</taxon>
        <taxon>Bacilli</taxon>
        <taxon>Bacillales</taxon>
        <taxon>Thermoactinomycetaceae</taxon>
        <taxon>Polycladospora</taxon>
    </lineage>
</organism>
<keyword evidence="2 5" id="KW-0812">Transmembrane</keyword>
<feature type="transmembrane region" description="Helical" evidence="5">
    <location>
        <begin position="334"/>
        <end position="354"/>
    </location>
</feature>
<evidence type="ECO:0000313" key="8">
    <source>
        <dbReference type="EMBL" id="MBD1372152.1"/>
    </source>
</evidence>
<proteinExistence type="inferred from homology"/>
<dbReference type="GO" id="GO:0042773">
    <property type="term" value="P:ATP synthesis coupled electron transport"/>
    <property type="evidence" value="ECO:0007669"/>
    <property type="project" value="InterPro"/>
</dbReference>
<feature type="transmembrane region" description="Helical" evidence="5">
    <location>
        <begin position="81"/>
        <end position="99"/>
    </location>
</feature>
<reference evidence="8" key="1">
    <citation type="submission" date="2020-09" db="EMBL/GenBank/DDBJ databases">
        <title>A novel bacterium of genus Hazenella, isolated from South China Sea.</title>
        <authorList>
            <person name="Huang H."/>
            <person name="Mo K."/>
            <person name="Hu Y."/>
        </authorList>
    </citation>
    <scope>NUCLEOTIDE SEQUENCE</scope>
    <source>
        <strain evidence="8">IB182357</strain>
    </source>
</reference>
<dbReference type="GO" id="GO:0005886">
    <property type="term" value="C:plasma membrane"/>
    <property type="evidence" value="ECO:0007669"/>
    <property type="project" value="UniProtKB-SubCell"/>
</dbReference>
<evidence type="ECO:0000259" key="7">
    <source>
        <dbReference type="Pfam" id="PF00361"/>
    </source>
</evidence>
<feature type="transmembrane region" description="Helical" evidence="5">
    <location>
        <begin position="201"/>
        <end position="221"/>
    </location>
</feature>
<evidence type="ECO:0000313" key="9">
    <source>
        <dbReference type="Proteomes" id="UP000661691"/>
    </source>
</evidence>